<dbReference type="Pfam" id="PF01520">
    <property type="entry name" value="Amidase_3"/>
    <property type="match status" value="1"/>
</dbReference>
<dbReference type="AlphaFoldDB" id="A0A5D4S5B3"/>
<dbReference type="PANTHER" id="PTHR30404">
    <property type="entry name" value="N-ACETYLMURAMOYL-L-ALANINE AMIDASE"/>
    <property type="match status" value="1"/>
</dbReference>
<name>A0A5D4S5B3_9BACI</name>
<evidence type="ECO:0000256" key="1">
    <source>
        <dbReference type="ARBA" id="ARBA00022801"/>
    </source>
</evidence>
<evidence type="ECO:0000259" key="2">
    <source>
        <dbReference type="SMART" id="SM00646"/>
    </source>
</evidence>
<gene>
    <name evidence="3" type="ORF">FZC76_22645</name>
</gene>
<dbReference type="PANTHER" id="PTHR30404:SF0">
    <property type="entry name" value="N-ACETYLMURAMOYL-L-ALANINE AMIDASE AMIC"/>
    <property type="match status" value="1"/>
</dbReference>
<dbReference type="OrthoDB" id="9763643at2"/>
<evidence type="ECO:0000313" key="4">
    <source>
        <dbReference type="Proteomes" id="UP000322524"/>
    </source>
</evidence>
<dbReference type="SUPFAM" id="SSF53187">
    <property type="entry name" value="Zn-dependent exopeptidases"/>
    <property type="match status" value="1"/>
</dbReference>
<dbReference type="InterPro" id="IPR002508">
    <property type="entry name" value="MurNAc-LAA_cat"/>
</dbReference>
<organism evidence="3 4">
    <name type="scientific">Sutcliffiella horikoshii</name>
    <dbReference type="NCBI Taxonomy" id="79883"/>
    <lineage>
        <taxon>Bacteria</taxon>
        <taxon>Bacillati</taxon>
        <taxon>Bacillota</taxon>
        <taxon>Bacilli</taxon>
        <taxon>Bacillales</taxon>
        <taxon>Bacillaceae</taxon>
        <taxon>Sutcliffiella</taxon>
    </lineage>
</organism>
<dbReference type="Gene3D" id="3.40.630.40">
    <property type="entry name" value="Zn-dependent exopeptidases"/>
    <property type="match status" value="1"/>
</dbReference>
<dbReference type="CDD" id="cd02696">
    <property type="entry name" value="MurNAc-LAA"/>
    <property type="match status" value="1"/>
</dbReference>
<evidence type="ECO:0000313" key="3">
    <source>
        <dbReference type="EMBL" id="TYS58400.1"/>
    </source>
</evidence>
<dbReference type="Proteomes" id="UP000322524">
    <property type="component" value="Unassembled WGS sequence"/>
</dbReference>
<accession>A0A5D4S5B3</accession>
<dbReference type="SMART" id="SM00646">
    <property type="entry name" value="Ami_3"/>
    <property type="match status" value="1"/>
</dbReference>
<dbReference type="GO" id="GO:0009253">
    <property type="term" value="P:peptidoglycan catabolic process"/>
    <property type="evidence" value="ECO:0007669"/>
    <property type="project" value="InterPro"/>
</dbReference>
<keyword evidence="1" id="KW-0378">Hydrolase</keyword>
<dbReference type="EMBL" id="VTEV01000019">
    <property type="protein sequence ID" value="TYS58400.1"/>
    <property type="molecule type" value="Genomic_DNA"/>
</dbReference>
<dbReference type="InterPro" id="IPR050695">
    <property type="entry name" value="N-acetylmuramoyl_amidase_3"/>
</dbReference>
<comment type="caution">
    <text evidence="3">The sequence shown here is derived from an EMBL/GenBank/DDBJ whole genome shotgun (WGS) entry which is preliminary data.</text>
</comment>
<proteinExistence type="predicted"/>
<protein>
    <submittedName>
        <fullName evidence="3">N-acetylmuramoyl-L-alanine amidase</fullName>
    </submittedName>
</protein>
<dbReference type="RefSeq" id="WP_148990358.1">
    <property type="nucleotide sequence ID" value="NZ_VTEV01000019.1"/>
</dbReference>
<dbReference type="GO" id="GO:0030288">
    <property type="term" value="C:outer membrane-bounded periplasmic space"/>
    <property type="evidence" value="ECO:0007669"/>
    <property type="project" value="TreeGrafter"/>
</dbReference>
<dbReference type="GO" id="GO:0008745">
    <property type="term" value="F:N-acetylmuramoyl-L-alanine amidase activity"/>
    <property type="evidence" value="ECO:0007669"/>
    <property type="project" value="InterPro"/>
</dbReference>
<reference evidence="3 4" key="1">
    <citation type="submission" date="2019-08" db="EMBL/GenBank/DDBJ databases">
        <title>Bacillus genomes from the desert of Cuatro Cienegas, Coahuila.</title>
        <authorList>
            <person name="Olmedo-Alvarez G."/>
        </authorList>
    </citation>
    <scope>NUCLEOTIDE SEQUENCE [LARGE SCALE GENOMIC DNA]</scope>
    <source>
        <strain evidence="3 4">CH28_1T</strain>
    </source>
</reference>
<feature type="domain" description="MurNAc-LAA" evidence="2">
    <location>
        <begin position="442"/>
        <end position="550"/>
    </location>
</feature>
<sequence length="801" mass="87022">MNVGKYLNLMPHMTSWRVYILNTSPTTGNEVGMLAPASFGGLSYRILSNPSTDLYTIRTESFGTVNIYAPQDPDSSITNVARFENDSALLSGQSRFLNLQPHMASWRVYPLGVNPVSGNEVGSLAPSTFGGLSYRIIDEPSTDLFSIHTESFGKVNIFAPPDPDSSITSTPQFSNGGDVGSTGISSGQFLNLLPHMSSWRVYPLGVSTSAGNEVGQLAPSRFGGLSYEILGNPTTNVYTILTESFGKVNIFAPADNDSSFSTYPVYLGSSDGSSGATHGNYLNLMPHISSWRVYPLGVPLVAGNEVGRLAPSRYGGLSYRILGTTGVNSYTISTESFGRVNIFAPRDEDSQITAIPLFGEFQSTPPSSGSIGIPIVSNPNGVKVFLDAGHGGSDPGASGNGLIEKSINLEITLKVGEILSQHGANVRFRRTGDSYSSLDNIVYSANSWGANLFVSIHGNALNNSSVRGTEVFTYNDTPATRNLAANVARSISNNLGIPNRGAKEDNFRVITYTTMPSILVETAFLSNSNDAYLLKTRADDFARAIANEIIVYLGLNNELPELTPLQKSQLIREKRIELLQNLKESPLIKDVLPDYEILNLIPSGEFWNDKSVTRDYGHMKVTITCASLLKTPGNEDSVITIRNGEVYDGAIKLQLDNDINEFQNILGLEAEVGTGGFFLHNKVNNGEIITSSGMNLEGQIVLKLTMNMRDFRIQGELKSSLAVTIEVVMDQKHPKLSNYLSNDVLKFLAGLTTTAVVSAYSYKAIMENMGVIVRTAPSRLLYLTSSVLDKMNEEFRKYQPY</sequence>